<evidence type="ECO:0000313" key="2">
    <source>
        <dbReference type="Proteomes" id="UP000308886"/>
    </source>
</evidence>
<dbReference type="Proteomes" id="UP000308886">
    <property type="component" value="Unassembled WGS sequence"/>
</dbReference>
<organism evidence="1 2">
    <name type="scientific">Palleniella muris</name>
    <dbReference type="NCBI Taxonomy" id="3038145"/>
    <lineage>
        <taxon>Bacteria</taxon>
        <taxon>Pseudomonadati</taxon>
        <taxon>Bacteroidota</taxon>
        <taxon>Bacteroidia</taxon>
        <taxon>Bacteroidales</taxon>
        <taxon>Prevotellaceae</taxon>
        <taxon>Palleniella</taxon>
    </lineage>
</organism>
<evidence type="ECO:0000313" key="1">
    <source>
        <dbReference type="EMBL" id="TGX80988.1"/>
    </source>
</evidence>
<sequence length="210" mass="23598">MNDKKLTPQESMELITSMIQNSKQRVAMPDLRISVMWAVVTILTAAITWVLITVTHNPWFNFVWFAIPAIGIPANIFLASKADRIKTAKTYVDYATDRLWQIVGYIAIGISIGCFIAQQCGYPQAWLAMLFYAFIIVGFGATITGVLLKENSYVFGGLFSVFSGAAVIICTLCRIQLLYSWVIPLYMLCFLLMFIVPAFVIAKKIKSREK</sequence>
<comment type="caution">
    <text evidence="1">The sequence shown here is derived from an EMBL/GenBank/DDBJ whole genome shotgun (WGS) entry which is preliminary data.</text>
</comment>
<name>A0AC61QNA6_9BACT</name>
<reference evidence="1" key="1">
    <citation type="submission" date="2019-04" db="EMBL/GenBank/DDBJ databases">
        <title>Microbes associate with the intestines of laboratory mice.</title>
        <authorList>
            <person name="Navarre W."/>
            <person name="Wong E."/>
            <person name="Huang K."/>
            <person name="Tropini C."/>
            <person name="Ng K."/>
            <person name="Yu B."/>
        </authorList>
    </citation>
    <scope>NUCLEOTIDE SEQUENCE</scope>
    <source>
        <strain evidence="1">NM73_A23</strain>
    </source>
</reference>
<protein>
    <submittedName>
        <fullName evidence="1">Uncharacterized protein</fullName>
    </submittedName>
</protein>
<dbReference type="EMBL" id="SRZC01000020">
    <property type="protein sequence ID" value="TGX80988.1"/>
    <property type="molecule type" value="Genomic_DNA"/>
</dbReference>
<gene>
    <name evidence="1" type="ORF">E5358_11465</name>
</gene>
<proteinExistence type="predicted"/>
<keyword evidence="2" id="KW-1185">Reference proteome</keyword>
<accession>A0AC61QNA6</accession>